<feature type="region of interest" description="Disordered" evidence="2">
    <location>
        <begin position="872"/>
        <end position="891"/>
    </location>
</feature>
<dbReference type="RefSeq" id="WP_289963063.1">
    <property type="nucleotide sequence ID" value="NZ_JAUEOZ010000002.1"/>
</dbReference>
<dbReference type="Proteomes" id="UP001169719">
    <property type="component" value="Unassembled WGS sequence"/>
</dbReference>
<dbReference type="InterPro" id="IPR011519">
    <property type="entry name" value="UnbV_ASPIC"/>
</dbReference>
<comment type="caution">
    <text evidence="4">The sequence shown here is derived from an EMBL/GenBank/DDBJ whole genome shotgun (WGS) entry which is preliminary data.</text>
</comment>
<dbReference type="SMART" id="SM00635">
    <property type="entry name" value="BID_2"/>
    <property type="match status" value="2"/>
</dbReference>
<evidence type="ECO:0000313" key="4">
    <source>
        <dbReference type="EMBL" id="MDN2483011.1"/>
    </source>
</evidence>
<sequence length="1067" mass="116619">MPYTMKDLNRCFQLTLVASTISILVGCGSDNTEETPPPPSDGSFTVGIFDPVTVQRDVAGSLIQRVNLELDIESEFANLSLYIDDKLAIDNIDVPSTGVNHINALVDVGSTGVKNIKVMARGSDITVNKLEFSERPDILLPQFKDIAEESGIANQDDLPKYGGPTVADINNNGYYDIILNNHNWRPTNQLYWNNQDGTFTVENGGWDGSLSWGDMHGTAAADYDHSGDLGIIVTRGGGNGTTPSYPDFFVNDEGKLTESYQEVGITESARGRGARFLDMNGNGYLDLVFINAEGINGGSGAQHLFYKNNQDGTFSRIDVPGIEKANTERALVLDFDGDGIDDLLFLTPMTLWKGNGDFTFTDVTDSALPENVRQTWQVQAAADVDVTGNGLPDIYLSKGLPHYQLSNRSLDFNPIAQTLNLNDDGNKGRRTMQLTVEDGFTLKDLHLTYRQYDGGFPIMLGEQKSPHEVVKIEDYYTLPDDLEITPDSAIGWPSERDENGIYIGYIGDNTWNVEWVKNADVFWQIAFTMEDIKDVNVDWQPQNRNQQDVLLVNRDGRFVDESAEWNLPKGGNHWGVTYGDFNNSGHNDIFIHRYGYLKERVTDYLLINDGNGQFEITQMHGAHDANDSGHGDMGQAFALTRDGKVDLLNGSEDGIWYLYKNQTQNVGNHSLVHVGYSPLHNIDPMSAVVTVTTESKSYTRRVGSAGENFSQSLLNTVHFGLGKNQTVEEIKVTWRNGEVVYLNDVMINERVSSDDADMPVPESISLGADERKLRPGTTYQITPSFTPLNANPVVTFQSSDPSVASVSDSGLVTAIAIGDTEILVQSSVAEQVSSSLLIRSGDFDPIYATDISIVNESDTLYVSQSTALSVELTSSEPGESPDDSSVTWSSSDNATATVSVDGVVNALRAGTVQITASANGAHQPGTVTDSLSIDIEDWFEASVTFDDNNKYMGPALCTNQPLNVVADYHAGSGSTVNGNGLTFRLRHMDASWGLVNDYVISHLQSADTTSGSAAVVFDLTNPLVVPTADLPDGHFHFLFVEFVTDEGKKHERGIGWAPGDINIVECN</sequence>
<evidence type="ECO:0000259" key="3">
    <source>
        <dbReference type="SMART" id="SM00635"/>
    </source>
</evidence>
<organism evidence="4 5">
    <name type="scientific">Vibrio agarivorans</name>
    <dbReference type="NCBI Taxonomy" id="153622"/>
    <lineage>
        <taxon>Bacteria</taxon>
        <taxon>Pseudomonadati</taxon>
        <taxon>Pseudomonadota</taxon>
        <taxon>Gammaproteobacteria</taxon>
        <taxon>Vibrionales</taxon>
        <taxon>Vibrionaceae</taxon>
        <taxon>Vibrio</taxon>
    </lineage>
</organism>
<evidence type="ECO:0000256" key="1">
    <source>
        <dbReference type="ARBA" id="ARBA00022729"/>
    </source>
</evidence>
<reference evidence="4" key="1">
    <citation type="submission" date="2024-05" db="EMBL/GenBank/DDBJ databases">
        <title>Genome Sequences of Four Agar- Degrading Marine Bacteria.</title>
        <authorList>
            <person name="Phillips E.K."/>
            <person name="Shaffer J.C."/>
            <person name="Henson M.W."/>
            <person name="Temperton B."/>
            <person name="Thrash C.J."/>
            <person name="Martin M.O."/>
        </authorList>
    </citation>
    <scope>NUCLEOTIDE SEQUENCE</scope>
    <source>
        <strain evidence="4">EKP203</strain>
    </source>
</reference>
<dbReference type="Gene3D" id="2.60.40.1080">
    <property type="match status" value="2"/>
</dbReference>
<dbReference type="InterPro" id="IPR027039">
    <property type="entry name" value="Crtac1"/>
</dbReference>
<dbReference type="EMBL" id="JAUEOZ010000002">
    <property type="protein sequence ID" value="MDN2483011.1"/>
    <property type="molecule type" value="Genomic_DNA"/>
</dbReference>
<name>A0ABT7Y4N0_9VIBR</name>
<keyword evidence="5" id="KW-1185">Reference proteome</keyword>
<dbReference type="Gene3D" id="2.130.10.130">
    <property type="entry name" value="Integrin alpha, N-terminal"/>
    <property type="match status" value="1"/>
</dbReference>
<dbReference type="InterPro" id="IPR003343">
    <property type="entry name" value="Big_2"/>
</dbReference>
<feature type="domain" description="BIG2" evidence="3">
    <location>
        <begin position="760"/>
        <end position="836"/>
    </location>
</feature>
<dbReference type="PROSITE" id="PS51257">
    <property type="entry name" value="PROKAR_LIPOPROTEIN"/>
    <property type="match status" value="1"/>
</dbReference>
<protein>
    <submittedName>
        <fullName evidence="4">FG-GAP-like repeat-containing protein</fullName>
    </submittedName>
</protein>
<evidence type="ECO:0000256" key="2">
    <source>
        <dbReference type="SAM" id="MobiDB-lite"/>
    </source>
</evidence>
<dbReference type="PANTHER" id="PTHR16026:SF0">
    <property type="entry name" value="CARTILAGE ACIDIC PROTEIN 1"/>
    <property type="match status" value="1"/>
</dbReference>
<dbReference type="SUPFAM" id="SSF49373">
    <property type="entry name" value="Invasin/intimin cell-adhesion fragments"/>
    <property type="match status" value="2"/>
</dbReference>
<evidence type="ECO:0000313" key="5">
    <source>
        <dbReference type="Proteomes" id="UP001169719"/>
    </source>
</evidence>
<dbReference type="SUPFAM" id="SSF69318">
    <property type="entry name" value="Integrin alpha N-terminal domain"/>
    <property type="match status" value="2"/>
</dbReference>
<dbReference type="InterPro" id="IPR028994">
    <property type="entry name" value="Integrin_alpha_N"/>
</dbReference>
<feature type="compositionally biased region" description="Low complexity" evidence="2">
    <location>
        <begin position="874"/>
        <end position="891"/>
    </location>
</feature>
<dbReference type="Pfam" id="PF13517">
    <property type="entry name" value="FG-GAP_3"/>
    <property type="match status" value="1"/>
</dbReference>
<dbReference type="Pfam" id="PF07593">
    <property type="entry name" value="UnbV_ASPIC"/>
    <property type="match status" value="1"/>
</dbReference>
<gene>
    <name evidence="4" type="ORF">QWJ08_16840</name>
</gene>
<dbReference type="InterPro" id="IPR013517">
    <property type="entry name" value="FG-GAP"/>
</dbReference>
<dbReference type="PANTHER" id="PTHR16026">
    <property type="entry name" value="CARTILAGE ACIDIC PROTEIN 1"/>
    <property type="match status" value="1"/>
</dbReference>
<dbReference type="InterPro" id="IPR008964">
    <property type="entry name" value="Invasin/intimin_cell_adhesion"/>
</dbReference>
<dbReference type="Pfam" id="PF02368">
    <property type="entry name" value="Big_2"/>
    <property type="match status" value="2"/>
</dbReference>
<keyword evidence="1" id="KW-0732">Signal</keyword>
<accession>A0ABT7Y4N0</accession>
<feature type="domain" description="BIG2" evidence="3">
    <location>
        <begin position="847"/>
        <end position="928"/>
    </location>
</feature>
<proteinExistence type="predicted"/>